<evidence type="ECO:0000313" key="2">
    <source>
        <dbReference type="Proteomes" id="UP001159363"/>
    </source>
</evidence>
<dbReference type="EMBL" id="JARBHB010000014">
    <property type="protein sequence ID" value="KAJ8868384.1"/>
    <property type="molecule type" value="Genomic_DNA"/>
</dbReference>
<dbReference type="PANTHER" id="PTHR46704:SF1">
    <property type="entry name" value="TELOMERE LENGTH REGULATION PROTEIN TEL2 HOMOLOG"/>
    <property type="match status" value="1"/>
</dbReference>
<organism evidence="1 2">
    <name type="scientific">Dryococelus australis</name>
    <dbReference type="NCBI Taxonomy" id="614101"/>
    <lineage>
        <taxon>Eukaryota</taxon>
        <taxon>Metazoa</taxon>
        <taxon>Ecdysozoa</taxon>
        <taxon>Arthropoda</taxon>
        <taxon>Hexapoda</taxon>
        <taxon>Insecta</taxon>
        <taxon>Pterygota</taxon>
        <taxon>Neoptera</taxon>
        <taxon>Polyneoptera</taxon>
        <taxon>Phasmatodea</taxon>
        <taxon>Verophasmatodea</taxon>
        <taxon>Anareolatae</taxon>
        <taxon>Phasmatidae</taxon>
        <taxon>Eurycanthinae</taxon>
        <taxon>Dryococelus</taxon>
    </lineage>
</organism>
<dbReference type="Proteomes" id="UP001159363">
    <property type="component" value="Chromosome 13"/>
</dbReference>
<comment type="caution">
    <text evidence="1">The sequence shown here is derived from an EMBL/GenBank/DDBJ whole genome shotgun (WGS) entry which is preliminary data.</text>
</comment>
<dbReference type="PANTHER" id="PTHR46704">
    <property type="entry name" value="CXC DOMAIN-CONTAINING PROTEIN-RELATED"/>
    <property type="match status" value="1"/>
</dbReference>
<evidence type="ECO:0000313" key="1">
    <source>
        <dbReference type="EMBL" id="KAJ8868384.1"/>
    </source>
</evidence>
<keyword evidence="2" id="KW-1185">Reference proteome</keyword>
<protein>
    <recommendedName>
        <fullName evidence="3">Tesmin/TSO1-like CXC domain-containing protein</fullName>
    </recommendedName>
</protein>
<gene>
    <name evidence="1" type="ORF">PR048_029900</name>
</gene>
<proteinExistence type="predicted"/>
<reference evidence="1 2" key="1">
    <citation type="submission" date="2023-02" db="EMBL/GenBank/DDBJ databases">
        <title>LHISI_Scaffold_Assembly.</title>
        <authorList>
            <person name="Stuart O.P."/>
            <person name="Cleave R."/>
            <person name="Magrath M.J.L."/>
            <person name="Mikheyev A.S."/>
        </authorList>
    </citation>
    <scope>NUCLEOTIDE SEQUENCE [LARGE SCALE GENOMIC DNA]</scope>
    <source>
        <strain evidence="1">Daus_M_001</strain>
        <tissue evidence="1">Leg muscle</tissue>
    </source>
</reference>
<sequence length="946" mass="105268">MTVNRLLHPSSVDIIAVRGKHRVNRYKKSALLGLKGINIRELATVSDATARSVKSAIAADVLWSSVPFILDPSNRSTIYTALLFAVEECKCHNQGSCIVTLDQPLYAKALEIIAAAPPGELDIVTLRVGGFHLLVRFMGSIGFIMSGSGIEELWMQGYDKSSVTHMISNHAFSTAVRAYMLTSQALITMILGMENLFGVYQEELHKLFLGVSTGEKMIPVAVELPVLVSFLALFERKFTALSEQSCTGKLWVQYLLQVDTLRLFIRAERSGDRELHLKCVRSMLPYLHAAGHIHYTKSAHLYVQQMEELPSRMSTHEYNKLTSEGFFTVQRKNEFWGGSRILYVLSKLKGDLQEGVESQKVHLCIFCSCFSCMPEVVQYLGGAFWHQSGSSEQHVELRDSHRTRDARDVAVLLSWLKEHSPWDVDCLRSLASGAVGDDSISCDQAEYVGLGATKHIIGSTFGEVKLTQNNRVKPLSAVARSILIRDDNVVEINSHRLFMWIVYVMKTENDLKHYFSYKLSPRPPALSDEVAMHKTENSSNDPGRIVNDGGHLLHALVWPYTATYGQIADAYLEFVQKHYIVSVTVVFDGYNVQSTKSQEHFRRASKNTSAEIMFHMNTSASTTQADFLSNYHNKERLITLFSRHFETAGIEVRSSEGDADTLIVKRALGLASVGNNVTVVAFDTDIAVMLLARTTDYMELRVLSPGTNTKCDKVYNVREIQEKIGESEDSVLFCHAVTGCDTTSAFLGKGKKTAWKILKRPDMRNVTKLFNSPESTKEEVCAAGEKFVTALYSRVNVNSLDELRVNQYTCSIAKQSVTAAFSLVTLPPTSAACAEHSLRTYYQVRCFKSTPRWCDNISLNPVNWGWKLAGGFLVPVLTSQAPAPESLLRLVSCGCKTGCGYRCECRCAGLTCSTMCGHCRGGSCMNIKIQDFHGSDDEDDPEEATL</sequence>
<dbReference type="Gene3D" id="3.40.50.1010">
    <property type="entry name" value="5'-nuclease"/>
    <property type="match status" value="1"/>
</dbReference>
<accession>A0ABQ9G7G0</accession>
<name>A0ABQ9G7G0_9NEOP</name>
<evidence type="ECO:0008006" key="3">
    <source>
        <dbReference type="Google" id="ProtNLM"/>
    </source>
</evidence>